<evidence type="ECO:0000256" key="10">
    <source>
        <dbReference type="ARBA" id="ARBA00022884"/>
    </source>
</evidence>
<dbReference type="EC" id="2.7.7.72" evidence="16"/>
<feature type="domain" description="HD" evidence="14">
    <location>
        <begin position="278"/>
        <end position="396"/>
    </location>
</feature>
<reference evidence="16 17" key="1">
    <citation type="submission" date="2011-02" db="EMBL/GenBank/DDBJ databases">
        <title>The complete sequence of plasmid1 of Deinococcus proteolyticus DSM 20540.</title>
        <authorList>
            <consortium name="US DOE Joint Genome Institute (JGI-PGF)"/>
            <person name="Lucas S."/>
            <person name="Copeland A."/>
            <person name="Lapidus A."/>
            <person name="Bruce D."/>
            <person name="Goodwin L."/>
            <person name="Pitluck S."/>
            <person name="Kyrpides N."/>
            <person name="Mavromatis K."/>
            <person name="Pagani I."/>
            <person name="Ivanova N."/>
            <person name="Ovchinnikova G."/>
            <person name="Zeytun A."/>
            <person name="Detter J.C."/>
            <person name="Han C."/>
            <person name="Land M."/>
            <person name="Hauser L."/>
            <person name="Markowitz V."/>
            <person name="Cheng J.-F."/>
            <person name="Hugenholtz P."/>
            <person name="Woyke T."/>
            <person name="Wu D."/>
            <person name="Pukall R."/>
            <person name="Steenblock K."/>
            <person name="Brambilla E."/>
            <person name="Klenk H.-P."/>
            <person name="Eisen J.A."/>
        </authorList>
    </citation>
    <scope>NUCLEOTIDE SEQUENCE [LARGE SCALE GENOMIC DNA]</scope>
    <source>
        <strain evidence="17">ATCC 35074 / DSM 20540 / JCM 6276 / NBRC 101906 / NCIMB 13154 / VKM Ac-1939 / CCM 2703 / MRP</strain>
        <plasmid evidence="17">Plasmid pDEIPR01</plasmid>
    </source>
</reference>
<keyword evidence="10 11" id="KW-0694">RNA-binding</keyword>
<keyword evidence="3" id="KW-0820">tRNA-binding</keyword>
<dbReference type="GO" id="GO:0046872">
    <property type="term" value="F:metal ion binding"/>
    <property type="evidence" value="ECO:0007669"/>
    <property type="project" value="UniProtKB-KW"/>
</dbReference>
<evidence type="ECO:0000313" key="16">
    <source>
        <dbReference type="EMBL" id="ADY27230.1"/>
    </source>
</evidence>
<feature type="region of interest" description="Disordered" evidence="12">
    <location>
        <begin position="479"/>
        <end position="500"/>
    </location>
</feature>
<keyword evidence="16" id="KW-0614">Plasmid</keyword>
<dbReference type="InterPro" id="IPR006675">
    <property type="entry name" value="HDIG_dom"/>
</dbReference>
<protein>
    <submittedName>
        <fullName evidence="16">Polynucleotide adenylyltransferase/metal dependent phosphohydrolase</fullName>
        <ecNumber evidence="16">2.7.7.72</ecNumber>
    </submittedName>
</protein>
<proteinExistence type="inferred from homology"/>
<dbReference type="KEGG" id="dpt:Deipr_2100"/>
<dbReference type="InterPro" id="IPR043519">
    <property type="entry name" value="NT_sf"/>
</dbReference>
<dbReference type="InterPro" id="IPR032828">
    <property type="entry name" value="PolyA_RNA-bd"/>
</dbReference>
<keyword evidence="6 16" id="KW-0548">Nucleotidyltransferase</keyword>
<dbReference type="GO" id="GO:0000049">
    <property type="term" value="F:tRNA binding"/>
    <property type="evidence" value="ECO:0007669"/>
    <property type="project" value="UniProtKB-KW"/>
</dbReference>
<keyword evidence="4 11" id="KW-0808">Transferase</keyword>
<evidence type="ECO:0000259" key="14">
    <source>
        <dbReference type="Pfam" id="PF01966"/>
    </source>
</evidence>
<evidence type="ECO:0000256" key="11">
    <source>
        <dbReference type="RuleBase" id="RU003953"/>
    </source>
</evidence>
<dbReference type="SUPFAM" id="SSF81301">
    <property type="entry name" value="Nucleotidyltransferase"/>
    <property type="match status" value="1"/>
</dbReference>
<dbReference type="Pfam" id="PF12627">
    <property type="entry name" value="PolyA_pol_RNAbd"/>
    <property type="match status" value="1"/>
</dbReference>
<dbReference type="EMBL" id="CP002537">
    <property type="protein sequence ID" value="ADY27230.1"/>
    <property type="molecule type" value="Genomic_DNA"/>
</dbReference>
<keyword evidence="17" id="KW-1185">Reference proteome</keyword>
<comment type="similarity">
    <text evidence="2 11">Belongs to the tRNA nucleotidyltransferase/poly(A) polymerase family.</text>
</comment>
<dbReference type="GO" id="GO:0016787">
    <property type="term" value="F:hydrolase activity"/>
    <property type="evidence" value="ECO:0007669"/>
    <property type="project" value="UniProtKB-KW"/>
</dbReference>
<evidence type="ECO:0000259" key="15">
    <source>
        <dbReference type="Pfam" id="PF12627"/>
    </source>
</evidence>
<dbReference type="Pfam" id="PF01743">
    <property type="entry name" value="PolyA_pol"/>
    <property type="match status" value="1"/>
</dbReference>
<keyword evidence="16" id="KW-0378">Hydrolase</keyword>
<dbReference type="PANTHER" id="PTHR47545">
    <property type="entry name" value="MULTIFUNCTIONAL CCA PROTEIN"/>
    <property type="match status" value="1"/>
</dbReference>
<keyword evidence="5" id="KW-0819">tRNA processing</keyword>
<dbReference type="GO" id="GO:0004810">
    <property type="term" value="F:CCA tRNA nucleotidyltransferase activity"/>
    <property type="evidence" value="ECO:0007669"/>
    <property type="project" value="UniProtKB-EC"/>
</dbReference>
<evidence type="ECO:0000256" key="5">
    <source>
        <dbReference type="ARBA" id="ARBA00022694"/>
    </source>
</evidence>
<evidence type="ECO:0000313" key="17">
    <source>
        <dbReference type="Proteomes" id="UP000007718"/>
    </source>
</evidence>
<dbReference type="AlphaFoldDB" id="F0RQ28"/>
<evidence type="ECO:0000256" key="12">
    <source>
        <dbReference type="SAM" id="MobiDB-lite"/>
    </source>
</evidence>
<dbReference type="InterPro" id="IPR003607">
    <property type="entry name" value="HD/PDEase_dom"/>
</dbReference>
<keyword evidence="9" id="KW-0460">Magnesium</keyword>
<evidence type="ECO:0000256" key="3">
    <source>
        <dbReference type="ARBA" id="ARBA00022555"/>
    </source>
</evidence>
<evidence type="ECO:0000259" key="13">
    <source>
        <dbReference type="Pfam" id="PF01743"/>
    </source>
</evidence>
<gene>
    <name evidence="16" type="ordered locus">Deipr_2100</name>
</gene>
<organism evidence="16 17">
    <name type="scientific">Deinococcus proteolyticus (strain ATCC 35074 / DSM 20540 / JCM 6276 / NBRC 101906 / NCIMB 13154 / VKM Ac-1939 / CCM 2703 / MRP)</name>
    <dbReference type="NCBI Taxonomy" id="693977"/>
    <lineage>
        <taxon>Bacteria</taxon>
        <taxon>Thermotogati</taxon>
        <taxon>Deinococcota</taxon>
        <taxon>Deinococci</taxon>
        <taxon>Deinococcales</taxon>
        <taxon>Deinococcaceae</taxon>
        <taxon>Deinococcus</taxon>
    </lineage>
</organism>
<evidence type="ECO:0000256" key="7">
    <source>
        <dbReference type="ARBA" id="ARBA00022723"/>
    </source>
</evidence>
<dbReference type="Pfam" id="PF01966">
    <property type="entry name" value="HD"/>
    <property type="match status" value="1"/>
</dbReference>
<accession>F0RQ28</accession>
<dbReference type="GO" id="GO:0008033">
    <property type="term" value="P:tRNA processing"/>
    <property type="evidence" value="ECO:0007669"/>
    <property type="project" value="UniProtKB-KW"/>
</dbReference>
<geneLocation type="plasmid" evidence="16 17">
    <name>pDEIPR01</name>
</geneLocation>
<evidence type="ECO:0000256" key="9">
    <source>
        <dbReference type="ARBA" id="ARBA00022842"/>
    </source>
</evidence>
<dbReference type="NCBIfam" id="TIGR00277">
    <property type="entry name" value="HDIG"/>
    <property type="match status" value="1"/>
</dbReference>
<comment type="cofactor">
    <cofactor evidence="1">
        <name>Mg(2+)</name>
        <dbReference type="ChEBI" id="CHEBI:18420"/>
    </cofactor>
</comment>
<dbReference type="GO" id="GO:0000166">
    <property type="term" value="F:nucleotide binding"/>
    <property type="evidence" value="ECO:0007669"/>
    <property type="project" value="UniProtKB-KW"/>
</dbReference>
<dbReference type="Gene3D" id="1.10.3090.10">
    <property type="entry name" value="cca-adding enzyme, domain 2"/>
    <property type="match status" value="1"/>
</dbReference>
<feature type="domain" description="Poly A polymerase head" evidence="13">
    <location>
        <begin position="36"/>
        <end position="175"/>
    </location>
</feature>
<feature type="domain" description="tRNA nucleotidyltransferase/poly(A) polymerase RNA and SrmB- binding" evidence="15">
    <location>
        <begin position="201"/>
        <end position="260"/>
    </location>
</feature>
<dbReference type="Gene3D" id="3.30.460.10">
    <property type="entry name" value="Beta Polymerase, domain 2"/>
    <property type="match status" value="1"/>
</dbReference>
<keyword evidence="8" id="KW-0547">Nucleotide-binding</keyword>
<dbReference type="PANTHER" id="PTHR47545:SF2">
    <property type="entry name" value="CC-ADDING TRNA NUCLEOTIDYLTRANSFERASE"/>
    <property type="match status" value="1"/>
</dbReference>
<dbReference type="Proteomes" id="UP000007718">
    <property type="component" value="Plasmid pDEIPR01"/>
</dbReference>
<dbReference type="InterPro" id="IPR006674">
    <property type="entry name" value="HD_domain"/>
</dbReference>
<dbReference type="InterPro" id="IPR002646">
    <property type="entry name" value="PolA_pol_head_dom"/>
</dbReference>
<evidence type="ECO:0000256" key="6">
    <source>
        <dbReference type="ARBA" id="ARBA00022695"/>
    </source>
</evidence>
<dbReference type="SUPFAM" id="SSF81891">
    <property type="entry name" value="Poly A polymerase C-terminal region-like"/>
    <property type="match status" value="1"/>
</dbReference>
<evidence type="ECO:0000256" key="2">
    <source>
        <dbReference type="ARBA" id="ARBA00007265"/>
    </source>
</evidence>
<dbReference type="HOGENOM" id="CLU_544821_0_0_0"/>
<evidence type="ECO:0000256" key="4">
    <source>
        <dbReference type="ARBA" id="ARBA00022679"/>
    </source>
</evidence>
<keyword evidence="7" id="KW-0479">Metal-binding</keyword>
<dbReference type="CDD" id="cd00077">
    <property type="entry name" value="HDc"/>
    <property type="match status" value="1"/>
</dbReference>
<name>F0RQ28_DEIPM</name>
<evidence type="ECO:0000256" key="8">
    <source>
        <dbReference type="ARBA" id="ARBA00022741"/>
    </source>
</evidence>
<dbReference type="InterPro" id="IPR050124">
    <property type="entry name" value="tRNA_CCA-adding_enzyme"/>
</dbReference>
<dbReference type="RefSeq" id="WP_013622962.1">
    <property type="nucleotide sequence ID" value="NC_015169.1"/>
</dbReference>
<dbReference type="OrthoDB" id="9805698at2"/>
<sequence length="500" mass="53683">MIPDSSLPVRPAGLTLADFPTLRELCGALEGSGCELYLVGGAVRDRLRGVVGSDLDLLVRHPQLDPDALEDLLRRRLAPAPVLGVGASFRVLKVKWAGEWLDLALPSRAALDAATGAVTGTGPGWLSDPRLPLTDDLARRDFTVNALALRLCPTGTDDLADPFGGRADLEAGRLRASGSAAERLAEDPLRLLRAARFAAQGLTPDAELTAAARALAPRLAEVAPERLWREWLKLFAGPHSAQGLRWLAEVGALGVLVPAWTEVDGLTQHNPHHRETVSDHLLTVVAELDRMGAAPLTRQAGFFHDIGKGRTRTLEQGPQGLHGHFYGHERVGAELTRQSLRRLRADSQHVRDLGRLVELHMRPGQAGSPAAARRLAAAAGDLLDPLLDLYAADRLAHVGEDPAQIQARQDFIRAAAADLPRTFSQHDLALSGHDLRTLGLAPQDIGPVKRWLTEQVLEGRAPNESAALRDLLAGDLLKGDLRVQQPGDPSSDGHGGRPNP</sequence>
<evidence type="ECO:0000256" key="1">
    <source>
        <dbReference type="ARBA" id="ARBA00001946"/>
    </source>
</evidence>